<proteinExistence type="predicted"/>
<keyword evidence="1" id="KW-0418">Kinase</keyword>
<dbReference type="Proteomes" id="UP001179181">
    <property type="component" value="Unassembled WGS sequence"/>
</dbReference>
<dbReference type="SUPFAM" id="SSF52540">
    <property type="entry name" value="P-loop containing nucleoside triphosphate hydrolases"/>
    <property type="match status" value="1"/>
</dbReference>
<sequence length="105" mass="12064">MPELFIITGPNGAGKSSNARNFLPKSVDLPVFDGDKLFYELLNYYYKTTKVNKYAKEKATLVLKVLNYHFSELQEEFHKVVIMCLLQTFLTITLVTSECLTHILI</sequence>
<dbReference type="InterPro" id="IPR027417">
    <property type="entry name" value="P-loop_NTPase"/>
</dbReference>
<dbReference type="GO" id="GO:0016301">
    <property type="term" value="F:kinase activity"/>
    <property type="evidence" value="ECO:0007669"/>
    <property type="project" value="UniProtKB-KW"/>
</dbReference>
<dbReference type="Gene3D" id="3.40.50.300">
    <property type="entry name" value="P-loop containing nucleotide triphosphate hydrolases"/>
    <property type="match status" value="1"/>
</dbReference>
<evidence type="ECO:0000313" key="1">
    <source>
        <dbReference type="EMBL" id="NIJ52381.1"/>
    </source>
</evidence>
<keyword evidence="1" id="KW-0808">Transferase</keyword>
<gene>
    <name evidence="1" type="ORF">FHS68_001551</name>
</gene>
<reference evidence="1 2" key="1">
    <citation type="submission" date="2020-03" db="EMBL/GenBank/DDBJ databases">
        <title>Genomic Encyclopedia of Type Strains, Phase IV (KMG-IV): sequencing the most valuable type-strain genomes for metagenomic binning, comparative biology and taxonomic classification.</title>
        <authorList>
            <person name="Goeker M."/>
        </authorList>
    </citation>
    <scope>NUCLEOTIDE SEQUENCE [LARGE SCALE GENOMIC DNA]</scope>
    <source>
        <strain evidence="1 2">DSM 102865</strain>
    </source>
</reference>
<protein>
    <submittedName>
        <fullName evidence="1">Cytidylate kinase</fullName>
    </submittedName>
</protein>
<keyword evidence="2" id="KW-1185">Reference proteome</keyword>
<evidence type="ECO:0000313" key="2">
    <source>
        <dbReference type="Proteomes" id="UP001179181"/>
    </source>
</evidence>
<dbReference type="EMBL" id="JAASQJ010000002">
    <property type="protein sequence ID" value="NIJ52381.1"/>
    <property type="molecule type" value="Genomic_DNA"/>
</dbReference>
<accession>A0ABX0UH90</accession>
<name>A0ABX0UH90_9BACT</name>
<organism evidence="1 2">
    <name type="scientific">Dyadobacter arcticus</name>
    <dbReference type="NCBI Taxonomy" id="1078754"/>
    <lineage>
        <taxon>Bacteria</taxon>
        <taxon>Pseudomonadati</taxon>
        <taxon>Bacteroidota</taxon>
        <taxon>Cytophagia</taxon>
        <taxon>Cytophagales</taxon>
        <taxon>Spirosomataceae</taxon>
        <taxon>Dyadobacter</taxon>
    </lineage>
</organism>
<comment type="caution">
    <text evidence="1">The sequence shown here is derived from an EMBL/GenBank/DDBJ whole genome shotgun (WGS) entry which is preliminary data.</text>
</comment>